<evidence type="ECO:0000313" key="3">
    <source>
        <dbReference type="EMBL" id="VYU05800.1"/>
    </source>
</evidence>
<gene>
    <name evidence="3" type="ORF">VPLFYP99_01869</name>
</gene>
<dbReference type="Gene3D" id="3.40.50.450">
    <property type="match status" value="1"/>
</dbReference>
<dbReference type="PANTHER" id="PTHR43022:SF1">
    <property type="entry name" value="PROTEIN SMF"/>
    <property type="match status" value="1"/>
</dbReference>
<feature type="domain" description="Smf/DprA SLOG" evidence="2">
    <location>
        <begin position="65"/>
        <end position="259"/>
    </location>
</feature>
<name>A0A6N3BM38_VEIPA</name>
<dbReference type="GO" id="GO:0009294">
    <property type="term" value="P:DNA-mediated transformation"/>
    <property type="evidence" value="ECO:0007669"/>
    <property type="project" value="InterPro"/>
</dbReference>
<evidence type="ECO:0000259" key="2">
    <source>
        <dbReference type="Pfam" id="PF02481"/>
    </source>
</evidence>
<dbReference type="AlphaFoldDB" id="A0A6N3BM38"/>
<organism evidence="3">
    <name type="scientific">Veillonella parvula</name>
    <name type="common">Staphylococcus parvulus</name>
    <dbReference type="NCBI Taxonomy" id="29466"/>
    <lineage>
        <taxon>Bacteria</taxon>
        <taxon>Bacillati</taxon>
        <taxon>Bacillota</taxon>
        <taxon>Negativicutes</taxon>
        <taxon>Veillonellales</taxon>
        <taxon>Veillonellaceae</taxon>
        <taxon>Veillonella</taxon>
    </lineage>
</organism>
<dbReference type="Pfam" id="PF02481">
    <property type="entry name" value="DNA_processg_A"/>
    <property type="match status" value="1"/>
</dbReference>
<protein>
    <recommendedName>
        <fullName evidence="2">Smf/DprA SLOG domain-containing protein</fullName>
    </recommendedName>
</protein>
<dbReference type="PANTHER" id="PTHR43022">
    <property type="entry name" value="PROTEIN SMF"/>
    <property type="match status" value="1"/>
</dbReference>
<sequence length="317" mass="35658">MNISDIALKIWAAQIVGTIPSRAQFHKLYNSESNFLSAIKDDIQVIDMVNQLTKEIETNTALDGVICIFDQDFPLINPTVKAKGDRPYLLFYKGDISLLHHLNNNVAVIGHTSPSENIQKRERKIVSQLVKEEQVIVSGLAKGCDVIAHEECMRLAGKTIAILPSPINEVLPKEHTKQAKQIVETGGLLISEYYTSPSNPRFEMTKRYIERDRLQAMFAKVVILIASYAVKKGDSGARHAMNKALKYKHQACVMYDEKQDSHVDEMELNKQFVEAGSVKVLAKAARKNPAFITIDEIAKYRISTLERVTSTKQDNLF</sequence>
<comment type="similarity">
    <text evidence="1">Belongs to the DprA/Smf family.</text>
</comment>
<accession>A0A6N3BM38</accession>
<dbReference type="SUPFAM" id="SSF102405">
    <property type="entry name" value="MCP/YpsA-like"/>
    <property type="match status" value="1"/>
</dbReference>
<proteinExistence type="inferred from homology"/>
<dbReference type="InterPro" id="IPR003488">
    <property type="entry name" value="DprA"/>
</dbReference>
<dbReference type="RefSeq" id="WP_278606756.1">
    <property type="nucleotide sequence ID" value="NZ_CACRUG010000006.1"/>
</dbReference>
<dbReference type="InterPro" id="IPR057666">
    <property type="entry name" value="DrpA_SLOG"/>
</dbReference>
<evidence type="ECO:0000256" key="1">
    <source>
        <dbReference type="ARBA" id="ARBA00006525"/>
    </source>
</evidence>
<dbReference type="EMBL" id="CACRUG010000006">
    <property type="protein sequence ID" value="VYU05800.1"/>
    <property type="molecule type" value="Genomic_DNA"/>
</dbReference>
<reference evidence="3" key="1">
    <citation type="submission" date="2019-11" db="EMBL/GenBank/DDBJ databases">
        <authorList>
            <person name="Feng L."/>
        </authorList>
    </citation>
    <scope>NUCLEOTIDE SEQUENCE</scope>
    <source>
        <strain evidence="3">VparvulaLFYP99</strain>
    </source>
</reference>